<reference evidence="13 14" key="1">
    <citation type="submission" date="2016-10" db="EMBL/GenBank/DDBJ databases">
        <authorList>
            <person name="de Groot N.N."/>
        </authorList>
    </citation>
    <scope>NUCLEOTIDE SEQUENCE [LARGE SCALE GENOMIC DNA]</scope>
    <source>
        <strain evidence="13 14">PYCC 4715</strain>
    </source>
</reference>
<dbReference type="Proteomes" id="UP000182259">
    <property type="component" value="Chromosome II"/>
</dbReference>
<feature type="compositionally biased region" description="Basic and acidic residues" evidence="7">
    <location>
        <begin position="254"/>
        <end position="263"/>
    </location>
</feature>
<name>A0A1L0BKH8_9ASCO</name>
<dbReference type="GO" id="GO:0005886">
    <property type="term" value="C:plasma membrane"/>
    <property type="evidence" value="ECO:0007669"/>
    <property type="project" value="TreeGrafter"/>
</dbReference>
<comment type="subcellular location">
    <subcellularLocation>
        <location evidence="1">Membrane</location>
        <topology evidence="1">Multi-pass membrane protein</topology>
    </subcellularLocation>
</comment>
<protein>
    <submittedName>
        <fullName evidence="13">CIC11C00000005532</fullName>
    </submittedName>
</protein>
<feature type="transmembrane region" description="Helical" evidence="8">
    <location>
        <begin position="513"/>
        <end position="541"/>
    </location>
</feature>
<evidence type="ECO:0000313" key="13">
    <source>
        <dbReference type="EMBL" id="SGZ51849.1"/>
    </source>
</evidence>
<evidence type="ECO:0000256" key="3">
    <source>
        <dbReference type="ARBA" id="ARBA00022448"/>
    </source>
</evidence>
<feature type="transmembrane region" description="Helical" evidence="8">
    <location>
        <begin position="138"/>
        <end position="157"/>
    </location>
</feature>
<feature type="transmembrane region" description="Helical" evidence="8">
    <location>
        <begin position="464"/>
        <end position="493"/>
    </location>
</feature>
<dbReference type="Pfam" id="PF02714">
    <property type="entry name" value="RSN1_7TM"/>
    <property type="match status" value="1"/>
</dbReference>
<dbReference type="Pfam" id="PF12621">
    <property type="entry name" value="PHM7_ext"/>
    <property type="match status" value="1"/>
</dbReference>
<keyword evidence="6 8" id="KW-0472">Membrane</keyword>
<dbReference type="InterPro" id="IPR027815">
    <property type="entry name" value="CSC1/OSCA1-like_cyt"/>
</dbReference>
<evidence type="ECO:0000256" key="5">
    <source>
        <dbReference type="ARBA" id="ARBA00022989"/>
    </source>
</evidence>
<sequence>MASAQGTSTSAVITSLVANLTLCGVFVTAFLILRLKFKRIYSPKSSFDLVPEDKKPEPLPKDPFRWIYILLTKPHSFIIQQCGLDGYFFLRYLYVFGLTFLFGMLTWMVLLPVNATNGHGNTGLDQLSISNIKHKNRYYAHAFMSWIFYGSVIYIIYRELFFFNSFRSAVLSSPKYARSLESRTVLFQSVPDAWLDEKQFFKLFNGVKRIYVSRNVRKLDHKNKEREDIALKLELATTKLLKTAVKAKRKADKKNKQVEKPEDINSWVPANKRPRHKPDGFFSKKVDTIDWCRQRLAELDVEVYKLQKKYRLSYPKNSIFVEFENQYTAQLAFQAVVHHNPMRMAPVFTGLAPSDIDWDNMRLFWWEKIVRRAIAVAAIVALIIFWAIPVAFVGVISNITYLTDKIHWLRWINRMPDRLLGIITGLLPTIMLAVLMAILPMFIRGMAKMAGCVSKQQVEHFTQTAYFGFLVVNGFLVTALSSSATATVVKIIHDSSAILSVLALSLPKSSNFYISYLILQGLTVAGGALFQVVGLFLYYILGRFFDHTLRKKWARFSGLGTVAWGTTFPLFTLLASITLAFSIISPMILLFAAVAFCLVYIAYCHNLTYCFVEGPDSRGSHYPKALFQTFTGLYLGQVCLLGLFIVGKGFGPIVLQAIGLGFTIFSHLHLKWAFDRLLTVTPIDCMRPLDGTSATPSYMGPSDYDDKVLFKKHGLASSDLLAEEHEANEDIKRDLEQTVDNGGKLVPLLADRDFKSTQSTNVVIQYFRPDVYLNYRNAKKMIPATYNIEPEEDDDKHAFDQPVISAKMPVLWIPQDSMGWSKQEIEKNADIVEMSDINSSFNEKGSIVMLGEPPY</sequence>
<feature type="transmembrane region" description="Helical" evidence="8">
    <location>
        <begin position="12"/>
        <end position="33"/>
    </location>
</feature>
<feature type="region of interest" description="Disordered" evidence="7">
    <location>
        <begin position="251"/>
        <end position="270"/>
    </location>
</feature>
<feature type="transmembrane region" description="Helical" evidence="8">
    <location>
        <begin position="583"/>
        <end position="604"/>
    </location>
</feature>
<feature type="transmembrane region" description="Helical" evidence="8">
    <location>
        <begin position="419"/>
        <end position="443"/>
    </location>
</feature>
<accession>A0A1L0BKH8</accession>
<dbReference type="PANTHER" id="PTHR13018:SF26">
    <property type="entry name" value="DOMAIN PROTEIN, PUTATIVE (AFU_ORTHOLOGUE AFUA_5G10920)-RELATED"/>
    <property type="match status" value="1"/>
</dbReference>
<keyword evidence="5 8" id="KW-1133">Transmembrane helix</keyword>
<feature type="transmembrane region" description="Helical" evidence="8">
    <location>
        <begin position="89"/>
        <end position="110"/>
    </location>
</feature>
<keyword evidence="3" id="KW-0813">Transport</keyword>
<dbReference type="InterPro" id="IPR003864">
    <property type="entry name" value="CSC1/OSCA1-like_7TM"/>
</dbReference>
<evidence type="ECO:0000256" key="4">
    <source>
        <dbReference type="ARBA" id="ARBA00022692"/>
    </source>
</evidence>
<dbReference type="InterPro" id="IPR032880">
    <property type="entry name" value="CSC1/OSCA1-like_N"/>
</dbReference>
<evidence type="ECO:0000256" key="6">
    <source>
        <dbReference type="ARBA" id="ARBA00023136"/>
    </source>
</evidence>
<feature type="transmembrane region" description="Helical" evidence="8">
    <location>
        <begin position="553"/>
        <end position="577"/>
    </location>
</feature>
<dbReference type="Pfam" id="PF14703">
    <property type="entry name" value="PHM7_cyt"/>
    <property type="match status" value="1"/>
</dbReference>
<feature type="domain" description="CSC1/OSCA1-like 7TM region" evidence="9">
    <location>
        <begin position="371"/>
        <end position="644"/>
    </location>
</feature>
<feature type="transmembrane region" description="Helical" evidence="8">
    <location>
        <begin position="373"/>
        <end position="399"/>
    </location>
</feature>
<dbReference type="InterPro" id="IPR045122">
    <property type="entry name" value="Csc1-like"/>
</dbReference>
<evidence type="ECO:0000256" key="2">
    <source>
        <dbReference type="ARBA" id="ARBA00007779"/>
    </source>
</evidence>
<dbReference type="GO" id="GO:0005227">
    <property type="term" value="F:calcium-activated cation channel activity"/>
    <property type="evidence" value="ECO:0007669"/>
    <property type="project" value="InterPro"/>
</dbReference>
<dbReference type="AlphaFoldDB" id="A0A1L0BKH8"/>
<evidence type="ECO:0000259" key="11">
    <source>
        <dbReference type="Pfam" id="PF13967"/>
    </source>
</evidence>
<evidence type="ECO:0000259" key="12">
    <source>
        <dbReference type="Pfam" id="PF14703"/>
    </source>
</evidence>
<evidence type="ECO:0000313" key="14">
    <source>
        <dbReference type="Proteomes" id="UP000182259"/>
    </source>
</evidence>
<dbReference type="Pfam" id="PF13967">
    <property type="entry name" value="RSN1_TM"/>
    <property type="match status" value="1"/>
</dbReference>
<feature type="domain" description="CSC1/OSCA1-like cytosolic" evidence="12">
    <location>
        <begin position="182"/>
        <end position="360"/>
    </location>
</feature>
<feature type="domain" description="10TM putative phosphate transporter extracellular tail" evidence="10">
    <location>
        <begin position="766"/>
        <end position="854"/>
    </location>
</feature>
<organism evidence="13 14">
    <name type="scientific">Sungouiella intermedia</name>
    <dbReference type="NCBI Taxonomy" id="45354"/>
    <lineage>
        <taxon>Eukaryota</taxon>
        <taxon>Fungi</taxon>
        <taxon>Dikarya</taxon>
        <taxon>Ascomycota</taxon>
        <taxon>Saccharomycotina</taxon>
        <taxon>Pichiomycetes</taxon>
        <taxon>Metschnikowiaceae</taxon>
        <taxon>Sungouiella</taxon>
    </lineage>
</organism>
<feature type="domain" description="CSC1/OSCA1-like N-terminal transmembrane" evidence="11">
    <location>
        <begin position="11"/>
        <end position="159"/>
    </location>
</feature>
<proteinExistence type="inferred from homology"/>
<gene>
    <name evidence="13" type="ORF">SAMEA4029009_CIC11G00000005532</name>
</gene>
<dbReference type="PANTHER" id="PTHR13018">
    <property type="entry name" value="PROBABLE MEMBRANE PROTEIN DUF221-RELATED"/>
    <property type="match status" value="1"/>
</dbReference>
<evidence type="ECO:0000256" key="8">
    <source>
        <dbReference type="SAM" id="Phobius"/>
    </source>
</evidence>
<dbReference type="InterPro" id="IPR022257">
    <property type="entry name" value="PHM7_ext"/>
</dbReference>
<evidence type="ECO:0000259" key="9">
    <source>
        <dbReference type="Pfam" id="PF02714"/>
    </source>
</evidence>
<keyword evidence="4 8" id="KW-0812">Transmembrane</keyword>
<comment type="similarity">
    <text evidence="2">Belongs to the CSC1 (TC 1.A.17) family.</text>
</comment>
<evidence type="ECO:0000256" key="7">
    <source>
        <dbReference type="SAM" id="MobiDB-lite"/>
    </source>
</evidence>
<evidence type="ECO:0000256" key="1">
    <source>
        <dbReference type="ARBA" id="ARBA00004141"/>
    </source>
</evidence>
<evidence type="ECO:0000259" key="10">
    <source>
        <dbReference type="Pfam" id="PF12621"/>
    </source>
</evidence>
<dbReference type="EMBL" id="LT635765">
    <property type="protein sequence ID" value="SGZ51849.1"/>
    <property type="molecule type" value="Genomic_DNA"/>
</dbReference>